<evidence type="ECO:0008006" key="3">
    <source>
        <dbReference type="Google" id="ProtNLM"/>
    </source>
</evidence>
<dbReference type="AlphaFoldDB" id="A0A2M7VFF8"/>
<evidence type="ECO:0000313" key="2">
    <source>
        <dbReference type="Proteomes" id="UP000230405"/>
    </source>
</evidence>
<evidence type="ECO:0000313" key="1">
    <source>
        <dbReference type="EMBL" id="PIZ99308.1"/>
    </source>
</evidence>
<organism evidence="1 2">
    <name type="scientific">Candidatus Komeilibacteria bacterium CG_4_10_14_0_2_um_filter_37_10</name>
    <dbReference type="NCBI Taxonomy" id="1974470"/>
    <lineage>
        <taxon>Bacteria</taxon>
        <taxon>Candidatus Komeiliibacteriota</taxon>
    </lineage>
</organism>
<gene>
    <name evidence="1" type="ORF">COX77_01900</name>
</gene>
<accession>A0A2M7VFF8</accession>
<dbReference type="InterPro" id="IPR029058">
    <property type="entry name" value="AB_hydrolase_fold"/>
</dbReference>
<protein>
    <recommendedName>
        <fullName evidence="3">Alpha/beta hydrolase</fullName>
    </recommendedName>
</protein>
<dbReference type="EMBL" id="PFPO01000036">
    <property type="protein sequence ID" value="PIZ99308.1"/>
    <property type="molecule type" value="Genomic_DNA"/>
</dbReference>
<dbReference type="Proteomes" id="UP000230405">
    <property type="component" value="Unassembled WGS sequence"/>
</dbReference>
<proteinExistence type="predicted"/>
<dbReference type="SUPFAM" id="SSF53474">
    <property type="entry name" value="alpha/beta-Hydrolases"/>
    <property type="match status" value="1"/>
</dbReference>
<sequence>MADFILPDSTTKLVEQVKNINIYFSKDDPIVPPIDFIKYQKFIPAARFIEFTDRGHFLQPTFPELIQDLKLLINK</sequence>
<reference evidence="2" key="1">
    <citation type="submission" date="2017-09" db="EMBL/GenBank/DDBJ databases">
        <title>Depth-based differentiation of microbial function through sediment-hosted aquifers and enrichment of novel symbionts in the deep terrestrial subsurface.</title>
        <authorList>
            <person name="Probst A.J."/>
            <person name="Ladd B."/>
            <person name="Jarett J.K."/>
            <person name="Geller-Mcgrath D.E."/>
            <person name="Sieber C.M.K."/>
            <person name="Emerson J.B."/>
            <person name="Anantharaman K."/>
            <person name="Thomas B.C."/>
            <person name="Malmstrom R."/>
            <person name="Stieglmeier M."/>
            <person name="Klingl A."/>
            <person name="Woyke T."/>
            <person name="Ryan C.M."/>
            <person name="Banfield J.F."/>
        </authorList>
    </citation>
    <scope>NUCLEOTIDE SEQUENCE [LARGE SCALE GENOMIC DNA]</scope>
</reference>
<name>A0A2M7VFF8_9BACT</name>
<dbReference type="Gene3D" id="3.40.50.1820">
    <property type="entry name" value="alpha/beta hydrolase"/>
    <property type="match status" value="1"/>
</dbReference>
<comment type="caution">
    <text evidence="1">The sequence shown here is derived from an EMBL/GenBank/DDBJ whole genome shotgun (WGS) entry which is preliminary data.</text>
</comment>